<dbReference type="GO" id="GO:0098609">
    <property type="term" value="P:cell-cell adhesion"/>
    <property type="evidence" value="ECO:0007669"/>
    <property type="project" value="TreeGrafter"/>
</dbReference>
<proteinExistence type="predicted"/>
<dbReference type="GO" id="GO:0009986">
    <property type="term" value="C:cell surface"/>
    <property type="evidence" value="ECO:0007669"/>
    <property type="project" value="TreeGrafter"/>
</dbReference>
<evidence type="ECO:0000256" key="2">
    <source>
        <dbReference type="ARBA" id="ARBA00022737"/>
    </source>
</evidence>
<sequence>YFRKEVCGGTHGNCVCGKCVCEPEYTGTTCECPTSNLSCIYEETVCNNAGSCDCGECRCKKGYIGIHCENCFLCDNTVCDIPQYQACAECAMKNKKDECPESCPEIKLVNTLDNIDRSDICTITQADGCLMTFHIMTTDASIVMLVRKTSTCPESVNAMAITVGVFGAVVVVGILLILMWKICITIFDRIKYSRFQEDMKKLAQRDNSFYEGASAIYRDPIFDTD</sequence>
<dbReference type="AlphaFoldDB" id="A0A0B6YB77"/>
<dbReference type="PANTHER" id="PTHR10082">
    <property type="entry name" value="INTEGRIN BETA SUBUNIT"/>
    <property type="match status" value="1"/>
</dbReference>
<evidence type="ECO:0000256" key="1">
    <source>
        <dbReference type="ARBA" id="ARBA00022729"/>
    </source>
</evidence>
<reference evidence="9" key="1">
    <citation type="submission" date="2014-12" db="EMBL/GenBank/DDBJ databases">
        <title>Insight into the proteome of Arion vulgaris.</title>
        <authorList>
            <person name="Aradska J."/>
            <person name="Bulat T."/>
            <person name="Smidak R."/>
            <person name="Sarate P."/>
            <person name="Gangsoo J."/>
            <person name="Sialana F."/>
            <person name="Bilban M."/>
            <person name="Lubec G."/>
        </authorList>
    </citation>
    <scope>NUCLEOTIDE SEQUENCE</scope>
    <source>
        <tissue evidence="9">Skin</tissue>
    </source>
</reference>
<feature type="domain" description="Integrin beta subunit cytoplasmic" evidence="7">
    <location>
        <begin position="181"/>
        <end position="225"/>
    </location>
</feature>
<dbReference type="SMART" id="SM01241">
    <property type="entry name" value="Integrin_b_cyt"/>
    <property type="match status" value="1"/>
</dbReference>
<evidence type="ECO:0000259" key="7">
    <source>
        <dbReference type="SMART" id="SM01241"/>
    </source>
</evidence>
<dbReference type="Gene3D" id="2.10.25.10">
    <property type="entry name" value="Laminin"/>
    <property type="match status" value="2"/>
</dbReference>
<dbReference type="InterPro" id="IPR013111">
    <property type="entry name" value="EGF_extracell"/>
</dbReference>
<dbReference type="SMART" id="SM01242">
    <property type="entry name" value="Integrin_B_tail"/>
    <property type="match status" value="1"/>
</dbReference>
<evidence type="ECO:0000256" key="4">
    <source>
        <dbReference type="ARBA" id="ARBA00023157"/>
    </source>
</evidence>
<dbReference type="PRINTS" id="PR01186">
    <property type="entry name" value="INTEGRINB"/>
</dbReference>
<dbReference type="EMBL" id="HACG01006549">
    <property type="protein sequence ID" value="CEK53414.1"/>
    <property type="molecule type" value="Transcribed_RNA"/>
</dbReference>
<evidence type="ECO:0000256" key="6">
    <source>
        <dbReference type="SAM" id="Phobius"/>
    </source>
</evidence>
<dbReference type="PANTHER" id="PTHR10082:SF60">
    <property type="entry name" value="INTEGRIN BETA-PS"/>
    <property type="match status" value="1"/>
</dbReference>
<feature type="domain" description="Integrin beta subunit tail" evidence="8">
    <location>
        <begin position="79"/>
        <end position="157"/>
    </location>
</feature>
<dbReference type="Pfam" id="PF07974">
    <property type="entry name" value="EGF_2"/>
    <property type="match status" value="1"/>
</dbReference>
<protein>
    <recommendedName>
        <fullName evidence="10">Integrin beta subunit cytoplasmic domain-containing protein</fullName>
    </recommendedName>
</protein>
<keyword evidence="4" id="KW-1015">Disulfide bond</keyword>
<keyword evidence="6" id="KW-0472">Membrane</keyword>
<name>A0A0B6YB77_9EUPU</name>
<dbReference type="InterPro" id="IPR014836">
    <property type="entry name" value="Integrin_bsu_cyt_dom"/>
</dbReference>
<dbReference type="InterPro" id="IPR057243">
    <property type="entry name" value="Integrin_I-EGF_CS"/>
</dbReference>
<feature type="non-terminal residue" evidence="9">
    <location>
        <position position="1"/>
    </location>
</feature>
<keyword evidence="1" id="KW-0732">Signal</keyword>
<evidence type="ECO:0000256" key="3">
    <source>
        <dbReference type="ARBA" id="ARBA00022989"/>
    </source>
</evidence>
<evidence type="ECO:0000313" key="9">
    <source>
        <dbReference type="EMBL" id="CEK53414.1"/>
    </source>
</evidence>
<organism evidence="9">
    <name type="scientific">Arion vulgaris</name>
    <dbReference type="NCBI Taxonomy" id="1028688"/>
    <lineage>
        <taxon>Eukaryota</taxon>
        <taxon>Metazoa</taxon>
        <taxon>Spiralia</taxon>
        <taxon>Lophotrochozoa</taxon>
        <taxon>Mollusca</taxon>
        <taxon>Gastropoda</taxon>
        <taxon>Heterobranchia</taxon>
        <taxon>Euthyneura</taxon>
        <taxon>Panpulmonata</taxon>
        <taxon>Eupulmonata</taxon>
        <taxon>Stylommatophora</taxon>
        <taxon>Helicina</taxon>
        <taxon>Arionoidea</taxon>
        <taxon>Arionidae</taxon>
        <taxon>Arion</taxon>
    </lineage>
</organism>
<keyword evidence="5" id="KW-0325">Glycoprotein</keyword>
<dbReference type="InterPro" id="IPR012896">
    <property type="entry name" value="Integrin_bsu_tail"/>
</dbReference>
<keyword evidence="3 6" id="KW-1133">Transmembrane helix</keyword>
<dbReference type="Gene3D" id="1.20.5.100">
    <property type="entry name" value="Cytochrome c1, transmembrane anchor, C-terminal"/>
    <property type="match status" value="1"/>
</dbReference>
<feature type="transmembrane region" description="Helical" evidence="6">
    <location>
        <begin position="158"/>
        <end position="184"/>
    </location>
</feature>
<evidence type="ECO:0000256" key="5">
    <source>
        <dbReference type="ARBA" id="ARBA00023180"/>
    </source>
</evidence>
<dbReference type="GO" id="GO:0007229">
    <property type="term" value="P:integrin-mediated signaling pathway"/>
    <property type="evidence" value="ECO:0007669"/>
    <property type="project" value="TreeGrafter"/>
</dbReference>
<dbReference type="GO" id="GO:0007160">
    <property type="term" value="P:cell-matrix adhesion"/>
    <property type="evidence" value="ECO:0007669"/>
    <property type="project" value="TreeGrafter"/>
</dbReference>
<accession>A0A0B6YB77</accession>
<keyword evidence="2" id="KW-0677">Repeat</keyword>
<dbReference type="GO" id="GO:0005178">
    <property type="term" value="F:integrin binding"/>
    <property type="evidence" value="ECO:0007669"/>
    <property type="project" value="TreeGrafter"/>
</dbReference>
<dbReference type="SUPFAM" id="SSF69687">
    <property type="entry name" value="Integrin beta tail domain"/>
    <property type="match status" value="1"/>
</dbReference>
<dbReference type="GO" id="GO:0016477">
    <property type="term" value="P:cell migration"/>
    <property type="evidence" value="ECO:0007669"/>
    <property type="project" value="TreeGrafter"/>
</dbReference>
<dbReference type="GO" id="GO:0033627">
    <property type="term" value="P:cell adhesion mediated by integrin"/>
    <property type="evidence" value="ECO:0007669"/>
    <property type="project" value="TreeGrafter"/>
</dbReference>
<evidence type="ECO:0008006" key="10">
    <source>
        <dbReference type="Google" id="ProtNLM"/>
    </source>
</evidence>
<dbReference type="GO" id="GO:0008305">
    <property type="term" value="C:integrin complex"/>
    <property type="evidence" value="ECO:0007669"/>
    <property type="project" value="TreeGrafter"/>
</dbReference>
<keyword evidence="6" id="KW-0812">Transmembrane</keyword>
<evidence type="ECO:0000259" key="8">
    <source>
        <dbReference type="SMART" id="SM01242"/>
    </source>
</evidence>
<dbReference type="GO" id="GO:0005925">
    <property type="term" value="C:focal adhesion"/>
    <property type="evidence" value="ECO:0007669"/>
    <property type="project" value="TreeGrafter"/>
</dbReference>
<gene>
    <name evidence="9" type="primary">ORF20213</name>
</gene>
<dbReference type="InterPro" id="IPR015812">
    <property type="entry name" value="Integrin_bsu"/>
</dbReference>
<dbReference type="InterPro" id="IPR036349">
    <property type="entry name" value="Integrin_bsu_tail_dom_sf"/>
</dbReference>
<dbReference type="PROSITE" id="PS00243">
    <property type="entry name" value="I_EGF_1"/>
    <property type="match status" value="1"/>
</dbReference>